<gene>
    <name evidence="1" type="ORF">FH971_07300</name>
</gene>
<dbReference type="Proteomes" id="UP000319809">
    <property type="component" value="Chromosome"/>
</dbReference>
<sequence length="142" mass="15258">MMKQLMNKSVVFGVGLLVSVLTLNVSAEVAVVVNPSNESTVDIEAVKDIYLGNQKSFSDGNSALVLFQQGDAGEEFSTKLLERSSSQFKAYWAKRTFSGKGKPPKSISTSSEIKEMVASNPNAIGIIDAKEVDASIKVILLQ</sequence>
<evidence type="ECO:0000313" key="1">
    <source>
        <dbReference type="EMBL" id="QDE30787.1"/>
    </source>
</evidence>
<accession>A0A4Y5YDS0</accession>
<reference evidence="1 2" key="1">
    <citation type="submission" date="2019-06" db="EMBL/GenBank/DDBJ databases">
        <title>The genome of Shewanella sp. SM1901.</title>
        <authorList>
            <person name="Cha Q."/>
        </authorList>
    </citation>
    <scope>NUCLEOTIDE SEQUENCE [LARGE SCALE GENOMIC DNA]</scope>
    <source>
        <strain evidence="1 2">SM1901</strain>
    </source>
</reference>
<name>A0A4Y5YDS0_9GAMM</name>
<evidence type="ECO:0000313" key="2">
    <source>
        <dbReference type="Proteomes" id="UP000319809"/>
    </source>
</evidence>
<dbReference type="SUPFAM" id="SSF53850">
    <property type="entry name" value="Periplasmic binding protein-like II"/>
    <property type="match status" value="1"/>
</dbReference>
<proteinExistence type="predicted"/>
<dbReference type="EMBL" id="CP041036">
    <property type="protein sequence ID" value="QDE30787.1"/>
    <property type="molecule type" value="Genomic_DNA"/>
</dbReference>
<dbReference type="AlphaFoldDB" id="A0A4Y5YDS0"/>
<protein>
    <submittedName>
        <fullName evidence="1">Phosphate ABC transporter substrate-binding protein</fullName>
    </submittedName>
</protein>
<organism evidence="1 2">
    <name type="scientific">Shewanella polaris</name>
    <dbReference type="NCBI Taxonomy" id="2588449"/>
    <lineage>
        <taxon>Bacteria</taxon>
        <taxon>Pseudomonadati</taxon>
        <taxon>Pseudomonadota</taxon>
        <taxon>Gammaproteobacteria</taxon>
        <taxon>Alteromonadales</taxon>
        <taxon>Shewanellaceae</taxon>
        <taxon>Shewanella</taxon>
    </lineage>
</organism>
<dbReference type="RefSeq" id="WP_140233860.1">
    <property type="nucleotide sequence ID" value="NZ_CP041036.1"/>
</dbReference>
<keyword evidence="2" id="KW-1185">Reference proteome</keyword>
<dbReference type="KEGG" id="spol:FH971_07300"/>
<dbReference type="Gene3D" id="3.40.190.10">
    <property type="entry name" value="Periplasmic binding protein-like II"/>
    <property type="match status" value="1"/>
</dbReference>